<evidence type="ECO:0000313" key="2">
    <source>
        <dbReference type="EMBL" id="TCP26821.1"/>
    </source>
</evidence>
<keyword evidence="1" id="KW-0732">Signal</keyword>
<dbReference type="InterPro" id="IPR049804">
    <property type="entry name" value="Choice_anch_L"/>
</dbReference>
<organism evidence="2 3">
    <name type="scientific">Tenacibaculum skagerrakense</name>
    <dbReference type="NCBI Taxonomy" id="186571"/>
    <lineage>
        <taxon>Bacteria</taxon>
        <taxon>Pseudomonadati</taxon>
        <taxon>Bacteroidota</taxon>
        <taxon>Flavobacteriia</taxon>
        <taxon>Flavobacteriales</taxon>
        <taxon>Flavobacteriaceae</taxon>
        <taxon>Tenacibaculum</taxon>
    </lineage>
</organism>
<name>A0A4R2NZ63_9FLAO</name>
<gene>
    <name evidence="2" type="ORF">EV195_102163</name>
</gene>
<dbReference type="SUPFAM" id="SSF48726">
    <property type="entry name" value="Immunoglobulin"/>
    <property type="match status" value="1"/>
</dbReference>
<comment type="caution">
    <text evidence="2">The sequence shown here is derived from an EMBL/GenBank/DDBJ whole genome shotgun (WGS) entry which is preliminary data.</text>
</comment>
<protein>
    <submittedName>
        <fullName evidence="2">Gliding motility-associated-like protein</fullName>
    </submittedName>
</protein>
<dbReference type="NCBIfam" id="NF038133">
    <property type="entry name" value="choice_anch_L"/>
    <property type="match status" value="1"/>
</dbReference>
<dbReference type="EMBL" id="SLXM01000002">
    <property type="protein sequence ID" value="TCP26821.1"/>
    <property type="molecule type" value="Genomic_DNA"/>
</dbReference>
<dbReference type="OrthoDB" id="9765926at2"/>
<dbReference type="Proteomes" id="UP000294564">
    <property type="component" value="Unassembled WGS sequence"/>
</dbReference>
<dbReference type="Gene3D" id="2.60.40.10">
    <property type="entry name" value="Immunoglobulins"/>
    <property type="match status" value="2"/>
</dbReference>
<feature type="chain" id="PRO_5020840651" evidence="1">
    <location>
        <begin position="22"/>
        <end position="1027"/>
    </location>
</feature>
<dbReference type="InterPro" id="IPR036179">
    <property type="entry name" value="Ig-like_dom_sf"/>
</dbReference>
<sequence length="1027" mass="112222">MNKIKATLLVIFFTSIVGINAQVDVNNNAEPESSFSPEQLISDVLITGSCNTVSNVTSQVSGTPTEQPFKNYGFFKRQAGSSFPFEEGIVLTSGIASRIQANAVGGTLSTATTGNSDADLANTLGVPTGQISDAAVIEFDFVPKSTRISFRYLMASQEYQGAFPCSFADSFAFLLRQSTETNYTNIAVVPGTTTPVSVTNVHAEIPDGAGGVQCSAQNESFFAGSDISETGFAGRTVVLTAQADVIPNVTYHIKLVVADFSDQVFDTAVFLEKGSFNLGLNLGNDLTIAGDNSVCGDSTLLTANVTATSYKWYKDGVEIPGETSQTYLANLGNGTYTCEINDAGCTDSDDIVLEFSEPATAIPPISDLSNCESNTFDLTLRTNDILNGQDPANFEVLFFSDPSYFNQITTPTAFISPSDNETIYVRKRNRNANNCFTDGTFRVLNFDNPVGQTASDYEVCDDVANGGDTDGFYNDFILSTKDSEVLGGLDPTLFNVSYHTTLSGAQTDNSTDAIDKNNPYRNATINEQTIYVRIENVANTNCFTVSEPATAFMPFRLIIHPLPVIANNPAQINQCDTDSDLITNINLTQAEISISNNHTNETFQYYPTQADAIADTAQITDPVSHTATNGDSVWVRTISSEGCFRISRLDITISFAGDVAYNEEFTTCDDFLDADGNDTINNDDRDGIANFDISPAIDDIKLLFDPTIRNDLDVLFFETAADRDAVINQIPDPANYRNTNIPASTQQSIFVKIINRINNDCTGLGEFFIRVLPLPEFEITTPQIVCLNSPSFIEAEMPDGTYTYEWRRNGVIDTSSTSETLDITQGGTYEVTAINTTTNCTRTRRIIVNESIIATLTEDDVTIIDDSTNNSITIDNSNNNLGIGDYEFALQDESNNTIIRDFQDTPMFENLNGGVYTILVRDKNGCGVTELEVSVLEFPKYFTPNNDGVNDVWVVKGASTTFYPQSSIHIFDRYGNPITEIAIDGQGWDGLYNGKVLPSNDYWFNIELTDRNGNKINRKGHFSLLRK</sequence>
<dbReference type="AlphaFoldDB" id="A0A4R2NZ63"/>
<evidence type="ECO:0000256" key="1">
    <source>
        <dbReference type="SAM" id="SignalP"/>
    </source>
</evidence>
<proteinExistence type="predicted"/>
<dbReference type="Pfam" id="PF13585">
    <property type="entry name" value="CHU_C"/>
    <property type="match status" value="1"/>
</dbReference>
<feature type="signal peptide" evidence="1">
    <location>
        <begin position="1"/>
        <end position="21"/>
    </location>
</feature>
<reference evidence="2 3" key="1">
    <citation type="submission" date="2019-03" db="EMBL/GenBank/DDBJ databases">
        <title>Genomic Encyclopedia of Type Strains, Phase IV (KMG-IV): sequencing the most valuable type-strain genomes for metagenomic binning, comparative biology and taxonomic classification.</title>
        <authorList>
            <person name="Goeker M."/>
        </authorList>
    </citation>
    <scope>NUCLEOTIDE SEQUENCE [LARGE SCALE GENOMIC DNA]</scope>
    <source>
        <strain evidence="2 3">DSM 14836</strain>
    </source>
</reference>
<dbReference type="NCBIfam" id="TIGR04131">
    <property type="entry name" value="Bac_Flav_CTERM"/>
    <property type="match status" value="1"/>
</dbReference>
<dbReference type="InterPro" id="IPR013783">
    <property type="entry name" value="Ig-like_fold"/>
</dbReference>
<keyword evidence="3" id="KW-1185">Reference proteome</keyword>
<accession>A0A4R2NZ63</accession>
<evidence type="ECO:0000313" key="3">
    <source>
        <dbReference type="Proteomes" id="UP000294564"/>
    </source>
</evidence>
<dbReference type="RefSeq" id="WP_132793599.1">
    <property type="nucleotide sequence ID" value="NZ_SLXM01000002.1"/>
</dbReference>
<dbReference type="InterPro" id="IPR026341">
    <property type="entry name" value="T9SS_type_B"/>
</dbReference>